<comment type="caution">
    <text evidence="2">The sequence shown here is derived from an EMBL/GenBank/DDBJ whole genome shotgun (WGS) entry which is preliminary data.</text>
</comment>
<dbReference type="AlphaFoldDB" id="A0A4V1NVT9"/>
<accession>A0A4V1NVT9</accession>
<evidence type="ECO:0000313" key="2">
    <source>
        <dbReference type="EMBL" id="RXS97082.1"/>
    </source>
</evidence>
<gene>
    <name evidence="2" type="ORF">ESZ00_03920</name>
</gene>
<evidence type="ECO:0000313" key="3">
    <source>
        <dbReference type="Proteomes" id="UP000290253"/>
    </source>
</evidence>
<organism evidence="2 3">
    <name type="scientific">Silvibacterium dinghuense</name>
    <dbReference type="NCBI Taxonomy" id="1560006"/>
    <lineage>
        <taxon>Bacteria</taxon>
        <taxon>Pseudomonadati</taxon>
        <taxon>Acidobacteriota</taxon>
        <taxon>Terriglobia</taxon>
        <taxon>Terriglobales</taxon>
        <taxon>Acidobacteriaceae</taxon>
        <taxon>Silvibacterium</taxon>
    </lineage>
</organism>
<feature type="domain" description="PIN" evidence="1">
    <location>
        <begin position="29"/>
        <end position="150"/>
    </location>
</feature>
<proteinExistence type="predicted"/>
<dbReference type="RefSeq" id="WP_129206862.1">
    <property type="nucleotide sequence ID" value="NZ_BMGU01000001.1"/>
</dbReference>
<keyword evidence="3" id="KW-1185">Reference proteome</keyword>
<name>A0A4V1NVT9_9BACT</name>
<dbReference type="SUPFAM" id="SSF88723">
    <property type="entry name" value="PIN domain-like"/>
    <property type="match status" value="1"/>
</dbReference>
<dbReference type="InterPro" id="IPR029060">
    <property type="entry name" value="PIN-like_dom_sf"/>
</dbReference>
<dbReference type="InterPro" id="IPR002716">
    <property type="entry name" value="PIN_dom"/>
</dbReference>
<protein>
    <submittedName>
        <fullName evidence="2">PIN domain-containing protein</fullName>
    </submittedName>
</protein>
<dbReference type="Gene3D" id="3.40.50.1010">
    <property type="entry name" value="5'-nuclease"/>
    <property type="match status" value="1"/>
</dbReference>
<dbReference type="OrthoDB" id="5624224at2"/>
<reference evidence="2 3" key="1">
    <citation type="journal article" date="2016" name="Int. J. Syst. Evol. Microbiol.">
        <title>Acidipila dinghuensis sp. nov., an acidobacterium isolated from forest soil.</title>
        <authorList>
            <person name="Jiang Y.W."/>
            <person name="Wang J."/>
            <person name="Chen M.H."/>
            <person name="Lv Y.Y."/>
            <person name="Qiu L.H."/>
        </authorList>
    </citation>
    <scope>NUCLEOTIDE SEQUENCE [LARGE SCALE GENOMIC DNA]</scope>
    <source>
        <strain evidence="2 3">DHOF10</strain>
    </source>
</reference>
<evidence type="ECO:0000259" key="1">
    <source>
        <dbReference type="Pfam" id="PF01850"/>
    </source>
</evidence>
<dbReference type="Pfam" id="PF01850">
    <property type="entry name" value="PIN"/>
    <property type="match status" value="1"/>
</dbReference>
<dbReference type="EMBL" id="SDMK01000001">
    <property type="protein sequence ID" value="RXS97082.1"/>
    <property type="molecule type" value="Genomic_DNA"/>
</dbReference>
<dbReference type="Proteomes" id="UP000290253">
    <property type="component" value="Unassembled WGS sequence"/>
</dbReference>
<sequence>MKLGSRQDENLHSTGRLVSPTLAMLPKRVYLDACALNRLTDDQSQLRIQVESEAVQQIFRLFSQGTALWIASSVLEMETARNPYPDRREYAYLALSMASERIRPSSSTIERAKTLESIGYGAFDALHLACAEQAEADVLITTDDRFLRQAGRGLGFPAIEVANPINWIRRHS</sequence>